<dbReference type="InterPro" id="IPR036583">
    <property type="entry name" value="23S_rRNA_IVS_sf"/>
</dbReference>
<comment type="caution">
    <text evidence="1">The sequence shown here is derived from an EMBL/GenBank/DDBJ whole genome shotgun (WGS) entry which is preliminary data.</text>
</comment>
<dbReference type="Pfam" id="PF05635">
    <property type="entry name" value="23S_rRNA_IVP"/>
    <property type="match status" value="1"/>
</dbReference>
<dbReference type="PANTHER" id="PTHR38471:SF2">
    <property type="entry name" value="FOUR HELIX BUNDLE PROTEIN"/>
    <property type="match status" value="1"/>
</dbReference>
<name>A0ABU1AFY7_9BACT</name>
<dbReference type="InterPro" id="IPR012657">
    <property type="entry name" value="23S_rRNA-intervening_sequence"/>
</dbReference>
<organism evidence="1 2">
    <name type="scientific">Thalassobacterium sedimentorum</name>
    <dbReference type="NCBI Taxonomy" id="3041258"/>
    <lineage>
        <taxon>Bacteria</taxon>
        <taxon>Pseudomonadati</taxon>
        <taxon>Verrucomicrobiota</taxon>
        <taxon>Opitutia</taxon>
        <taxon>Puniceicoccales</taxon>
        <taxon>Coraliomargaritaceae</taxon>
        <taxon>Thalassobacterium</taxon>
    </lineage>
</organism>
<dbReference type="EMBL" id="JARXIC010000005">
    <property type="protein sequence ID" value="MDQ8193745.1"/>
    <property type="molecule type" value="Genomic_DNA"/>
</dbReference>
<dbReference type="RefSeq" id="WP_308984229.1">
    <property type="nucleotide sequence ID" value="NZ_JARXIC010000005.1"/>
</dbReference>
<gene>
    <name evidence="1" type="ORF">QEH59_04885</name>
</gene>
<dbReference type="Proteomes" id="UP001243717">
    <property type="component" value="Unassembled WGS sequence"/>
</dbReference>
<dbReference type="NCBIfam" id="TIGR02436">
    <property type="entry name" value="four helix bundle protein"/>
    <property type="match status" value="1"/>
</dbReference>
<reference evidence="1 2" key="1">
    <citation type="submission" date="2023-04" db="EMBL/GenBank/DDBJ databases">
        <title>A novel bacteria isolated from coastal sediment.</title>
        <authorList>
            <person name="Liu X.-J."/>
            <person name="Du Z.-J."/>
        </authorList>
    </citation>
    <scope>NUCLEOTIDE SEQUENCE [LARGE SCALE GENOMIC DNA]</scope>
    <source>
        <strain evidence="1 2">SDUM461004</strain>
    </source>
</reference>
<dbReference type="SUPFAM" id="SSF158446">
    <property type="entry name" value="IVS-encoded protein-like"/>
    <property type="match status" value="1"/>
</dbReference>
<sequence length="136" mass="15575">MLRIVDISLCFCSLAARMDGERKYDLEERTAVFGEDVIAFAQGIPVNQITRSLIDQLVRAGTSVGANYCEADDAHTKKEFRHKLSYCRKESRETKHWLRMMAKAVPDCRDHSLVLWKEAHELNLIFSSIIRNSATD</sequence>
<dbReference type="Gene3D" id="1.20.1440.60">
    <property type="entry name" value="23S rRNA-intervening sequence"/>
    <property type="match status" value="1"/>
</dbReference>
<evidence type="ECO:0000313" key="2">
    <source>
        <dbReference type="Proteomes" id="UP001243717"/>
    </source>
</evidence>
<dbReference type="PANTHER" id="PTHR38471">
    <property type="entry name" value="FOUR HELIX BUNDLE PROTEIN"/>
    <property type="match status" value="1"/>
</dbReference>
<accession>A0ABU1AFY7</accession>
<protein>
    <submittedName>
        <fullName evidence="1">Four helix bundle protein</fullName>
    </submittedName>
</protein>
<keyword evidence="2" id="KW-1185">Reference proteome</keyword>
<proteinExistence type="predicted"/>
<evidence type="ECO:0000313" key="1">
    <source>
        <dbReference type="EMBL" id="MDQ8193745.1"/>
    </source>
</evidence>